<accession>A0A6N1X4X7</accession>
<dbReference type="Gene3D" id="3.40.630.30">
    <property type="match status" value="1"/>
</dbReference>
<evidence type="ECO:0000313" key="2">
    <source>
        <dbReference type="Proteomes" id="UP000509579"/>
    </source>
</evidence>
<dbReference type="InterPro" id="IPR016181">
    <property type="entry name" value="Acyl_CoA_acyltransferase"/>
</dbReference>
<evidence type="ECO:0000313" key="1">
    <source>
        <dbReference type="EMBL" id="QKV54367.1"/>
    </source>
</evidence>
<sequence>MRTPPVFAPPHSLPQLPGAALRVLTPADFPAWVRLRDEVLAGLAHPDMYVREADEAAFFAQHSLPRGHAIGVFLGAELVAYAMLGAPEPGEAGHLGAVAGLAPDAQARVAHLASCMVRAGWRGRQLQALLLKLRCALAQAYGRPLCLAMVSLHNAASCHNLLAHGMWIAWTGEIDGLQRHVLQIDLLGHARWDLGGSRLIAAGDFAQLRAAVADGYCGIADAVDGPRRMLRYARRLPDAAAPGHAAVPR</sequence>
<proteinExistence type="predicted"/>
<reference evidence="1 2" key="1">
    <citation type="submission" date="2020-06" db="EMBL/GenBank/DDBJ databases">
        <title>Acidovorax antarctica sp. nov., isolated from Corinth ice sheet soil, Antarctic Fields Peninsula.</title>
        <authorList>
            <person name="Xu Q."/>
            <person name="Peng F."/>
        </authorList>
    </citation>
    <scope>NUCLEOTIDE SEQUENCE [LARGE SCALE GENOMIC DNA]</scope>
    <source>
        <strain evidence="1 2">16-35-5</strain>
    </source>
</reference>
<organism evidence="1 2">
    <name type="scientific">Comamonas antarctica</name>
    <dbReference type="NCBI Taxonomy" id="2743470"/>
    <lineage>
        <taxon>Bacteria</taxon>
        <taxon>Pseudomonadati</taxon>
        <taxon>Pseudomonadota</taxon>
        <taxon>Betaproteobacteria</taxon>
        <taxon>Burkholderiales</taxon>
        <taxon>Comamonadaceae</taxon>
        <taxon>Comamonas</taxon>
    </lineage>
</organism>
<keyword evidence="2" id="KW-1185">Reference proteome</keyword>
<dbReference type="KEGG" id="aant:HUK68_16435"/>
<name>A0A6N1X4X7_9BURK</name>
<dbReference type="AlphaFoldDB" id="A0A6N1X4X7"/>
<dbReference type="RefSeq" id="WP_175505167.1">
    <property type="nucleotide sequence ID" value="NZ_CP054840.1"/>
</dbReference>
<evidence type="ECO:0008006" key="3">
    <source>
        <dbReference type="Google" id="ProtNLM"/>
    </source>
</evidence>
<dbReference type="SUPFAM" id="SSF55729">
    <property type="entry name" value="Acyl-CoA N-acyltransferases (Nat)"/>
    <property type="match status" value="1"/>
</dbReference>
<dbReference type="Proteomes" id="UP000509579">
    <property type="component" value="Chromosome"/>
</dbReference>
<dbReference type="EMBL" id="CP054840">
    <property type="protein sequence ID" value="QKV54367.1"/>
    <property type="molecule type" value="Genomic_DNA"/>
</dbReference>
<gene>
    <name evidence="1" type="ORF">HUK68_16435</name>
</gene>
<protein>
    <recommendedName>
        <fullName evidence="3">N-acetyltransferase domain-containing protein</fullName>
    </recommendedName>
</protein>